<name>A0AC35U035_9BILA</name>
<evidence type="ECO:0000313" key="2">
    <source>
        <dbReference type="WBParaSite" id="RSKR_0000573600.1"/>
    </source>
</evidence>
<sequence length="458" mass="52421">MRLLGLLLIFLILYPINLQKTRVSTPAEQCVFVHNITEIDKVTYQTIKRIEHCIYLDILNRNKKDVEANGAQELINPPDFDALPISIEDFNVYSVDMSPKSTNQFNIVAEIQVSWNDSRLVWREDEWKVKNFILHDNHDIWAPHFYDTLLCGRNDDCLSKMNDVSIRHDGIATGRLTFKSPSICSIDFYRYPEETNDCCIVLSPNNTFLLTYHYEINTKKKDTIDKKVLVLSPLNGTGQFGKIYEGSSWNVQSKRIDVVGTGRSNDESLRLCITAQKKMTTLSVALELPVTVAALLVLVAPLFGDLKSQVYIKLIALCIQTICFLFLCSIAPEDGFQGMKPKIYKYYEFLFYLTFFNILVGLCFLAAFRIPKKYPPSHNCLLVSKMINKIMSCGESDPTDSYERQFNEFPDGSLPPQITATDAPSYKKDWAQVYLAGNYAFSFFSFILFALAYAYQKF</sequence>
<proteinExistence type="predicted"/>
<reference evidence="2" key="1">
    <citation type="submission" date="2016-11" db="UniProtKB">
        <authorList>
            <consortium name="WormBaseParasite"/>
        </authorList>
    </citation>
    <scope>IDENTIFICATION</scope>
    <source>
        <strain evidence="2">KR3021</strain>
    </source>
</reference>
<organism evidence="1 2">
    <name type="scientific">Rhabditophanes sp. KR3021</name>
    <dbReference type="NCBI Taxonomy" id="114890"/>
    <lineage>
        <taxon>Eukaryota</taxon>
        <taxon>Metazoa</taxon>
        <taxon>Ecdysozoa</taxon>
        <taxon>Nematoda</taxon>
        <taxon>Chromadorea</taxon>
        <taxon>Rhabditida</taxon>
        <taxon>Tylenchina</taxon>
        <taxon>Panagrolaimomorpha</taxon>
        <taxon>Strongyloidoidea</taxon>
        <taxon>Alloionematidae</taxon>
        <taxon>Rhabditophanes</taxon>
    </lineage>
</organism>
<accession>A0AC35U035</accession>
<protein>
    <submittedName>
        <fullName evidence="2">Neur_chan_LBD domain-containing protein</fullName>
    </submittedName>
</protein>
<evidence type="ECO:0000313" key="1">
    <source>
        <dbReference type="Proteomes" id="UP000095286"/>
    </source>
</evidence>
<dbReference type="WBParaSite" id="RSKR_0000573600.1">
    <property type="protein sequence ID" value="RSKR_0000573600.1"/>
    <property type="gene ID" value="RSKR_0000573600"/>
</dbReference>
<dbReference type="Proteomes" id="UP000095286">
    <property type="component" value="Unplaced"/>
</dbReference>